<dbReference type="Proteomes" id="UP000034932">
    <property type="component" value="Unassembled WGS sequence"/>
</dbReference>
<comment type="subcellular location">
    <subcellularLocation>
        <location evidence="1">Cell membrane</location>
        <topology evidence="1">Multi-pass membrane protein</topology>
    </subcellularLocation>
</comment>
<dbReference type="InterPro" id="IPR018247">
    <property type="entry name" value="EF_Hand_1_Ca_BS"/>
</dbReference>
<name>A0A0G0PXD9_9BACT</name>
<organism evidence="10 11">
    <name type="scientific">Candidatus Woesebacteria bacterium GW2011_GWB1_39_10b</name>
    <dbReference type="NCBI Taxonomy" id="1618573"/>
    <lineage>
        <taxon>Bacteria</taxon>
        <taxon>Candidatus Woeseibacteriota</taxon>
    </lineage>
</organism>
<evidence type="ECO:0000256" key="7">
    <source>
        <dbReference type="ARBA" id="ARBA00023136"/>
    </source>
</evidence>
<evidence type="ECO:0000256" key="8">
    <source>
        <dbReference type="SAM" id="Phobius"/>
    </source>
</evidence>
<evidence type="ECO:0000256" key="1">
    <source>
        <dbReference type="ARBA" id="ARBA00004651"/>
    </source>
</evidence>
<evidence type="ECO:0000259" key="9">
    <source>
        <dbReference type="Pfam" id="PF13231"/>
    </source>
</evidence>
<gene>
    <name evidence="10" type="ORF">UT19_C0004G0027</name>
</gene>
<feature type="transmembrane region" description="Helical" evidence="8">
    <location>
        <begin position="141"/>
        <end position="162"/>
    </location>
</feature>
<evidence type="ECO:0000256" key="5">
    <source>
        <dbReference type="ARBA" id="ARBA00022692"/>
    </source>
</evidence>
<feature type="transmembrane region" description="Helical" evidence="8">
    <location>
        <begin position="359"/>
        <end position="377"/>
    </location>
</feature>
<dbReference type="InterPro" id="IPR050297">
    <property type="entry name" value="LipidA_mod_glycosyltrf_83"/>
</dbReference>
<feature type="domain" description="Glycosyltransferase RgtA/B/C/D-like" evidence="9">
    <location>
        <begin position="76"/>
        <end position="206"/>
    </location>
</feature>
<feature type="transmembrane region" description="Helical" evidence="8">
    <location>
        <begin position="276"/>
        <end position="298"/>
    </location>
</feature>
<dbReference type="InterPro" id="IPR038731">
    <property type="entry name" value="RgtA/B/C-like"/>
</dbReference>
<dbReference type="EMBL" id="LBVW01000004">
    <property type="protein sequence ID" value="KKQ94066.1"/>
    <property type="molecule type" value="Genomic_DNA"/>
</dbReference>
<evidence type="ECO:0000313" key="11">
    <source>
        <dbReference type="Proteomes" id="UP000034932"/>
    </source>
</evidence>
<feature type="transmembrane region" description="Helical" evidence="8">
    <location>
        <begin position="119"/>
        <end position="135"/>
    </location>
</feature>
<keyword evidence="5 8" id="KW-0812">Transmembrane</keyword>
<dbReference type="GO" id="GO:0016763">
    <property type="term" value="F:pentosyltransferase activity"/>
    <property type="evidence" value="ECO:0007669"/>
    <property type="project" value="TreeGrafter"/>
</dbReference>
<dbReference type="STRING" id="1618573.UT19_C0004G0027"/>
<keyword evidence="6 8" id="KW-1133">Transmembrane helix</keyword>
<dbReference type="PANTHER" id="PTHR33908:SF11">
    <property type="entry name" value="MEMBRANE PROTEIN"/>
    <property type="match status" value="1"/>
</dbReference>
<keyword evidence="3" id="KW-0328">Glycosyltransferase</keyword>
<feature type="transmembrane region" description="Helical" evidence="8">
    <location>
        <begin position="12"/>
        <end position="29"/>
    </location>
</feature>
<feature type="transmembrane region" description="Helical" evidence="8">
    <location>
        <begin position="210"/>
        <end position="227"/>
    </location>
</feature>
<evidence type="ECO:0000256" key="6">
    <source>
        <dbReference type="ARBA" id="ARBA00022989"/>
    </source>
</evidence>
<feature type="transmembrane region" description="Helical" evidence="8">
    <location>
        <begin position="331"/>
        <end position="352"/>
    </location>
</feature>
<feature type="transmembrane region" description="Helical" evidence="8">
    <location>
        <begin position="169"/>
        <end position="198"/>
    </location>
</feature>
<sequence>MRLKIKNLLYQNYLILLAIILVGLFLRTYQLRERFLYSHDQDLAGWFIKDVVIDKHLRLVGQETSTQGIFIGPFFYYLQIPFYLFSHMDPIGGTYLVTFLGILTMVSIYFVFSQIFDKKVGLIGAFIYAVSFYTVNNDREVVPTMPVILWSVWFLYGLSLLLKNEQKKASLVFGILMGLIWHINFALILPVILIPIAYYFSRKRFEYKNLAPGLIALFVTSLPLLLFEVRHGFQQTKAMFYSLTTPQSDTVFTGYEKFQRVWYLMSKNIHGLFMGTFPWLSFESVSFIFVVILIFLIVKKIIDRRLLFLVVIWILIYIFFFSSYSKIVSEYYLNGITIIWILTFSVCIWQLLKRSDIKHFGVMILSFFFVFNLNKFFSYDINASGYVQRKDIVSEIKRNSNDRGYPCVSVSYITDPGYNLGYRYFFWLLNVKTAPIGNDVPVYTIVFPLKPIFVTDVNKGAIGLIYPNHESYAKERIEKGCSGENSNLTDPLFGFTR</sequence>
<protein>
    <recommendedName>
        <fullName evidence="9">Glycosyltransferase RgtA/B/C/D-like domain-containing protein</fullName>
    </recommendedName>
</protein>
<keyword evidence="7 8" id="KW-0472">Membrane</keyword>
<proteinExistence type="predicted"/>
<evidence type="ECO:0000256" key="4">
    <source>
        <dbReference type="ARBA" id="ARBA00022679"/>
    </source>
</evidence>
<dbReference type="GO" id="GO:0005886">
    <property type="term" value="C:plasma membrane"/>
    <property type="evidence" value="ECO:0007669"/>
    <property type="project" value="UniProtKB-SubCell"/>
</dbReference>
<dbReference type="PROSITE" id="PS00018">
    <property type="entry name" value="EF_HAND_1"/>
    <property type="match status" value="1"/>
</dbReference>
<keyword evidence="4" id="KW-0808">Transferase</keyword>
<accession>A0A0G0PXD9</accession>
<feature type="transmembrane region" description="Helical" evidence="8">
    <location>
        <begin position="92"/>
        <end position="112"/>
    </location>
</feature>
<evidence type="ECO:0000256" key="3">
    <source>
        <dbReference type="ARBA" id="ARBA00022676"/>
    </source>
</evidence>
<reference evidence="10 11" key="1">
    <citation type="journal article" date="2015" name="Nature">
        <title>rRNA introns, odd ribosomes, and small enigmatic genomes across a large radiation of phyla.</title>
        <authorList>
            <person name="Brown C.T."/>
            <person name="Hug L.A."/>
            <person name="Thomas B.C."/>
            <person name="Sharon I."/>
            <person name="Castelle C.J."/>
            <person name="Singh A."/>
            <person name="Wilkins M.J."/>
            <person name="Williams K.H."/>
            <person name="Banfield J.F."/>
        </authorList>
    </citation>
    <scope>NUCLEOTIDE SEQUENCE [LARGE SCALE GENOMIC DNA]</scope>
</reference>
<dbReference type="PANTHER" id="PTHR33908">
    <property type="entry name" value="MANNOSYLTRANSFERASE YKCB-RELATED"/>
    <property type="match status" value="1"/>
</dbReference>
<comment type="caution">
    <text evidence="10">The sequence shown here is derived from an EMBL/GenBank/DDBJ whole genome shotgun (WGS) entry which is preliminary data.</text>
</comment>
<evidence type="ECO:0000256" key="2">
    <source>
        <dbReference type="ARBA" id="ARBA00022475"/>
    </source>
</evidence>
<keyword evidence="2" id="KW-1003">Cell membrane</keyword>
<dbReference type="AlphaFoldDB" id="A0A0G0PXD9"/>
<feature type="transmembrane region" description="Helical" evidence="8">
    <location>
        <begin position="305"/>
        <end position="325"/>
    </location>
</feature>
<dbReference type="GO" id="GO:0009103">
    <property type="term" value="P:lipopolysaccharide biosynthetic process"/>
    <property type="evidence" value="ECO:0007669"/>
    <property type="project" value="UniProtKB-ARBA"/>
</dbReference>
<evidence type="ECO:0000313" key="10">
    <source>
        <dbReference type="EMBL" id="KKQ94066.1"/>
    </source>
</evidence>
<dbReference type="Pfam" id="PF13231">
    <property type="entry name" value="PMT_2"/>
    <property type="match status" value="1"/>
</dbReference>